<organism evidence="1 2">
    <name type="scientific">Racocetra persica</name>
    <dbReference type="NCBI Taxonomy" id="160502"/>
    <lineage>
        <taxon>Eukaryota</taxon>
        <taxon>Fungi</taxon>
        <taxon>Fungi incertae sedis</taxon>
        <taxon>Mucoromycota</taxon>
        <taxon>Glomeromycotina</taxon>
        <taxon>Glomeromycetes</taxon>
        <taxon>Diversisporales</taxon>
        <taxon>Gigasporaceae</taxon>
        <taxon>Racocetra</taxon>
    </lineage>
</organism>
<accession>A0ACA9RH00</accession>
<name>A0ACA9RH00_9GLOM</name>
<evidence type="ECO:0000313" key="1">
    <source>
        <dbReference type="EMBL" id="CAG8791470.1"/>
    </source>
</evidence>
<dbReference type="EMBL" id="CAJVQC010052353">
    <property type="protein sequence ID" value="CAG8791470.1"/>
    <property type="molecule type" value="Genomic_DNA"/>
</dbReference>
<gene>
    <name evidence="1" type="ORF">RPERSI_LOCUS19231</name>
</gene>
<evidence type="ECO:0000313" key="2">
    <source>
        <dbReference type="Proteomes" id="UP000789920"/>
    </source>
</evidence>
<proteinExistence type="predicted"/>
<feature type="non-terminal residue" evidence="1">
    <location>
        <position position="1"/>
    </location>
</feature>
<feature type="non-terminal residue" evidence="1">
    <location>
        <position position="157"/>
    </location>
</feature>
<comment type="caution">
    <text evidence="1">The sequence shown here is derived from an EMBL/GenBank/DDBJ whole genome shotgun (WGS) entry which is preliminary data.</text>
</comment>
<sequence length="157" mass="17534">GKSIPTVPFGNDKNTPTRSHSAYDNKKEPTVIKPVNKNMNNVMIQAPLNIVVKIDTMMKGLIEMLMEAGFDSNSVNHKNGIISIYKMDSYEELSVSQSKGDNAIQIKYKEISHLLALNDKTFSTIKPKVMPCDNVAGKDRDVNSKMMVSNVEYDGMY</sequence>
<reference evidence="1" key="1">
    <citation type="submission" date="2021-06" db="EMBL/GenBank/DDBJ databases">
        <authorList>
            <person name="Kallberg Y."/>
            <person name="Tangrot J."/>
            <person name="Rosling A."/>
        </authorList>
    </citation>
    <scope>NUCLEOTIDE SEQUENCE</scope>
    <source>
        <strain evidence="1">MA461A</strain>
    </source>
</reference>
<protein>
    <submittedName>
        <fullName evidence="1">3454_t:CDS:1</fullName>
    </submittedName>
</protein>
<dbReference type="Proteomes" id="UP000789920">
    <property type="component" value="Unassembled WGS sequence"/>
</dbReference>
<keyword evidence="2" id="KW-1185">Reference proteome</keyword>